<dbReference type="RefSeq" id="WP_141915132.1">
    <property type="nucleotide sequence ID" value="NZ_BAAAYS010000013.1"/>
</dbReference>
<dbReference type="PANTHER" id="PTHR43784">
    <property type="entry name" value="GDSL-LIKE LIPASE/ACYLHYDROLASE, PUTATIVE (AFU_ORTHOLOGUE AFUA_2G00820)-RELATED"/>
    <property type="match status" value="1"/>
</dbReference>
<feature type="domain" description="SGNH hydrolase-type esterase" evidence="2">
    <location>
        <begin position="140"/>
        <end position="317"/>
    </location>
</feature>
<name>A0A543I4A9_9MICO</name>
<proteinExistence type="predicted"/>
<dbReference type="OrthoDB" id="164654at2"/>
<dbReference type="EMBL" id="VFPN01000001">
    <property type="protein sequence ID" value="TQM65397.1"/>
    <property type="molecule type" value="Genomic_DNA"/>
</dbReference>
<protein>
    <submittedName>
        <fullName evidence="3">Lysophospholipase L1-like esterase</fullName>
    </submittedName>
</protein>
<dbReference type="InterPro" id="IPR011081">
    <property type="entry name" value="Big_4"/>
</dbReference>
<reference evidence="3 4" key="1">
    <citation type="submission" date="2019-06" db="EMBL/GenBank/DDBJ databases">
        <title>Sequencing the genomes of 1000 actinobacteria strains.</title>
        <authorList>
            <person name="Klenk H.-P."/>
        </authorList>
    </citation>
    <scope>NUCLEOTIDE SEQUENCE [LARGE SCALE GENOMIC DNA]</scope>
    <source>
        <strain evidence="3 4">DSM 18031</strain>
    </source>
</reference>
<gene>
    <name evidence="3" type="ORF">FB466_0199</name>
</gene>
<dbReference type="SUPFAM" id="SSF52266">
    <property type="entry name" value="SGNH hydrolase"/>
    <property type="match status" value="1"/>
</dbReference>
<dbReference type="InterPro" id="IPR013830">
    <property type="entry name" value="SGNH_hydro"/>
</dbReference>
<dbReference type="Pfam" id="PF07532">
    <property type="entry name" value="Big_4"/>
    <property type="match status" value="1"/>
</dbReference>
<evidence type="ECO:0000259" key="2">
    <source>
        <dbReference type="Pfam" id="PF13472"/>
    </source>
</evidence>
<dbReference type="InterPro" id="IPR053140">
    <property type="entry name" value="GDSL_Rv0518-like"/>
</dbReference>
<comment type="caution">
    <text evidence="3">The sequence shown here is derived from an EMBL/GenBank/DDBJ whole genome shotgun (WGS) entry which is preliminary data.</text>
</comment>
<sequence>MSSTTHTRWRGLAVGSALLAAAGVLVMIWGLSGWTGLSAAQATLSSPTSLPPAEKLYTIRVQDVTVVTPFGVAAELPSTVTTLNADGSYESRPVRWSPVFAGTLVSPGIHTISGTLLADGQPVTGHIRVFEPGHTVSVAAIGDSITMGYGLPNETEDCYPAQLGALLGDRFSVSGYGASGTTALTRGNAPYVNDPLYAESLQADSDVVLLQLGTNDSKAENWRYGYELVADYRALIDAYRSLPSAPTVYVVLPPAVQSSGIYGITDVGVNLVIREILAAVSTDAFSDVTIIDNNAPTRHAPQYFTDAVHPNLAGAQLLAEIAQEHITGSGVRH</sequence>
<dbReference type="Gene3D" id="3.40.50.1110">
    <property type="entry name" value="SGNH hydrolase"/>
    <property type="match status" value="1"/>
</dbReference>
<dbReference type="PANTHER" id="PTHR43784:SF2">
    <property type="entry name" value="GDSL-LIKE LIPASE_ACYLHYDROLASE, PUTATIVE (AFU_ORTHOLOGUE AFUA_2G00820)-RELATED"/>
    <property type="match status" value="1"/>
</dbReference>
<evidence type="ECO:0000259" key="1">
    <source>
        <dbReference type="Pfam" id="PF07532"/>
    </source>
</evidence>
<dbReference type="AlphaFoldDB" id="A0A543I4A9"/>
<dbReference type="Proteomes" id="UP000318331">
    <property type="component" value="Unassembled WGS sequence"/>
</dbReference>
<keyword evidence="4" id="KW-1185">Reference proteome</keyword>
<feature type="domain" description="Bacterial Ig-like" evidence="1">
    <location>
        <begin position="62"/>
        <end position="116"/>
    </location>
</feature>
<dbReference type="InterPro" id="IPR036514">
    <property type="entry name" value="SGNH_hydro_sf"/>
</dbReference>
<evidence type="ECO:0000313" key="4">
    <source>
        <dbReference type="Proteomes" id="UP000318331"/>
    </source>
</evidence>
<organism evidence="3 4">
    <name type="scientific">Klugiella xanthotipulae</name>
    <dbReference type="NCBI Taxonomy" id="244735"/>
    <lineage>
        <taxon>Bacteria</taxon>
        <taxon>Bacillati</taxon>
        <taxon>Actinomycetota</taxon>
        <taxon>Actinomycetes</taxon>
        <taxon>Micrococcales</taxon>
        <taxon>Microbacteriaceae</taxon>
        <taxon>Klugiella</taxon>
    </lineage>
</organism>
<accession>A0A543I4A9</accession>
<evidence type="ECO:0000313" key="3">
    <source>
        <dbReference type="EMBL" id="TQM65397.1"/>
    </source>
</evidence>
<dbReference type="Pfam" id="PF13472">
    <property type="entry name" value="Lipase_GDSL_2"/>
    <property type="match status" value="1"/>
</dbReference>